<dbReference type="AlphaFoldDB" id="X0RN37"/>
<keyword evidence="7" id="KW-0274">FAD</keyword>
<dbReference type="PANTHER" id="PTHR42716">
    <property type="entry name" value="L-ASPARTATE OXIDASE"/>
    <property type="match status" value="1"/>
</dbReference>
<evidence type="ECO:0000256" key="1">
    <source>
        <dbReference type="ARBA" id="ARBA00001974"/>
    </source>
</evidence>
<proteinExistence type="inferred from homology"/>
<comment type="cofactor">
    <cofactor evidence="1">
        <name>FAD</name>
        <dbReference type="ChEBI" id="CHEBI:57692"/>
    </cofactor>
</comment>
<comment type="similarity">
    <text evidence="3">Belongs to the FAD-dependent oxidoreductase 2 family. NadB subfamily.</text>
</comment>
<feature type="domain" description="Fumarate reductase/succinate dehydrogenase flavoprotein-like C-terminal" evidence="10">
    <location>
        <begin position="142"/>
        <end position="229"/>
    </location>
</feature>
<dbReference type="Gene3D" id="1.20.58.100">
    <property type="entry name" value="Fumarate reductase/succinate dehydrogenase flavoprotein-like, C-terminal domain"/>
    <property type="match status" value="1"/>
</dbReference>
<dbReference type="GO" id="GO:0034628">
    <property type="term" value="P:'de novo' NAD+ biosynthetic process from L-aspartate"/>
    <property type="evidence" value="ECO:0007669"/>
    <property type="project" value="TreeGrafter"/>
</dbReference>
<dbReference type="UniPathway" id="UPA00253">
    <property type="reaction ID" value="UER00326"/>
</dbReference>
<evidence type="ECO:0000256" key="6">
    <source>
        <dbReference type="ARBA" id="ARBA00022642"/>
    </source>
</evidence>
<evidence type="ECO:0000256" key="5">
    <source>
        <dbReference type="ARBA" id="ARBA00022630"/>
    </source>
</evidence>
<comment type="caution">
    <text evidence="11">The sequence shown here is derived from an EMBL/GenBank/DDBJ whole genome shotgun (WGS) entry which is preliminary data.</text>
</comment>
<dbReference type="Gene3D" id="3.50.50.60">
    <property type="entry name" value="FAD/NAD(P)-binding domain"/>
    <property type="match status" value="1"/>
</dbReference>
<dbReference type="InterPro" id="IPR015939">
    <property type="entry name" value="Fum_Rdtase/Succ_DH_flav-like_C"/>
</dbReference>
<gene>
    <name evidence="11" type="ORF">S01H1_00057</name>
</gene>
<name>X0RN37_9ZZZZ</name>
<feature type="domain" description="FAD-dependent oxidoreductase 2 FAD-binding" evidence="9">
    <location>
        <begin position="3"/>
        <end position="92"/>
    </location>
</feature>
<dbReference type="InterPro" id="IPR027477">
    <property type="entry name" value="Succ_DH/fumarate_Rdtase_cat_sf"/>
</dbReference>
<comment type="pathway">
    <text evidence="2">Cofactor biosynthesis; NAD(+) biosynthesis; iminoaspartate from L-aspartate (oxidase route): step 1/1.</text>
</comment>
<evidence type="ECO:0000259" key="10">
    <source>
        <dbReference type="Pfam" id="PF02910"/>
    </source>
</evidence>
<reference evidence="11" key="1">
    <citation type="journal article" date="2014" name="Front. Microbiol.">
        <title>High frequency of phylogenetically diverse reductive dehalogenase-homologous genes in deep subseafloor sedimentary metagenomes.</title>
        <authorList>
            <person name="Kawai M."/>
            <person name="Futagami T."/>
            <person name="Toyoda A."/>
            <person name="Takaki Y."/>
            <person name="Nishi S."/>
            <person name="Hori S."/>
            <person name="Arai W."/>
            <person name="Tsubouchi T."/>
            <person name="Morono Y."/>
            <person name="Uchiyama I."/>
            <person name="Ito T."/>
            <person name="Fujiyama A."/>
            <person name="Inagaki F."/>
            <person name="Takami H."/>
        </authorList>
    </citation>
    <scope>NUCLEOTIDE SEQUENCE</scope>
    <source>
        <strain evidence="11">Expedition CK06-06</strain>
    </source>
</reference>
<dbReference type="SUPFAM" id="SSF46977">
    <property type="entry name" value="Succinate dehydrogenase/fumarate reductase flavoprotein C-terminal domain"/>
    <property type="match status" value="1"/>
</dbReference>
<dbReference type="SUPFAM" id="SSF56425">
    <property type="entry name" value="Succinate dehydrogenase/fumarate reductase flavoprotein, catalytic domain"/>
    <property type="match status" value="1"/>
</dbReference>
<feature type="non-terminal residue" evidence="11">
    <location>
        <position position="1"/>
    </location>
</feature>
<dbReference type="Pfam" id="PF02910">
    <property type="entry name" value="Succ_DH_flav_C"/>
    <property type="match status" value="1"/>
</dbReference>
<dbReference type="EC" id="1.4.3.16" evidence="4"/>
<evidence type="ECO:0000256" key="2">
    <source>
        <dbReference type="ARBA" id="ARBA00004950"/>
    </source>
</evidence>
<keyword evidence="6" id="KW-0662">Pyridine nucleotide biosynthesis</keyword>
<evidence type="ECO:0000256" key="3">
    <source>
        <dbReference type="ARBA" id="ARBA00008562"/>
    </source>
</evidence>
<keyword evidence="5" id="KW-0285">Flavoprotein</keyword>
<dbReference type="InterPro" id="IPR036188">
    <property type="entry name" value="FAD/NAD-bd_sf"/>
</dbReference>
<evidence type="ECO:0000313" key="11">
    <source>
        <dbReference type="EMBL" id="GAF70213.1"/>
    </source>
</evidence>
<dbReference type="Pfam" id="PF00890">
    <property type="entry name" value="FAD_binding_2"/>
    <property type="match status" value="1"/>
</dbReference>
<evidence type="ECO:0000259" key="9">
    <source>
        <dbReference type="Pfam" id="PF00890"/>
    </source>
</evidence>
<dbReference type="Gene3D" id="3.90.700.10">
    <property type="entry name" value="Succinate dehydrogenase/fumarate reductase flavoprotein, catalytic domain"/>
    <property type="match status" value="1"/>
</dbReference>
<dbReference type="InterPro" id="IPR037099">
    <property type="entry name" value="Fum_R/Succ_DH_flav-like_C_sf"/>
</dbReference>
<keyword evidence="8" id="KW-0560">Oxidoreductase</keyword>
<evidence type="ECO:0000256" key="8">
    <source>
        <dbReference type="ARBA" id="ARBA00023002"/>
    </source>
</evidence>
<dbReference type="EMBL" id="BARS01000014">
    <property type="protein sequence ID" value="GAF70213.1"/>
    <property type="molecule type" value="Genomic_DNA"/>
</dbReference>
<dbReference type="SUPFAM" id="SSF51905">
    <property type="entry name" value="FAD/NAD(P)-binding domain"/>
    <property type="match status" value="1"/>
</dbReference>
<evidence type="ECO:0000256" key="4">
    <source>
        <dbReference type="ARBA" id="ARBA00012173"/>
    </source>
</evidence>
<dbReference type="PANTHER" id="PTHR42716:SF2">
    <property type="entry name" value="L-ASPARTATE OXIDASE, CHLOROPLASTIC"/>
    <property type="match status" value="1"/>
</dbReference>
<accession>X0RN37</accession>
<evidence type="ECO:0000256" key="7">
    <source>
        <dbReference type="ARBA" id="ARBA00022827"/>
    </source>
</evidence>
<organism evidence="11">
    <name type="scientific">marine sediment metagenome</name>
    <dbReference type="NCBI Taxonomy" id="412755"/>
    <lineage>
        <taxon>unclassified sequences</taxon>
        <taxon>metagenomes</taxon>
        <taxon>ecological metagenomes</taxon>
    </lineage>
</organism>
<dbReference type="InterPro" id="IPR005288">
    <property type="entry name" value="NadB"/>
</dbReference>
<dbReference type="GO" id="GO:0008734">
    <property type="term" value="F:L-aspartate oxidase activity"/>
    <property type="evidence" value="ECO:0007669"/>
    <property type="project" value="UniProtKB-EC"/>
</dbReference>
<dbReference type="InterPro" id="IPR003953">
    <property type="entry name" value="FAD-dep_OxRdtase_2_FAD-bd"/>
</dbReference>
<sequence length="230" mass="26703">QMKKNKSDYVYLDATKIKDKFSQRFPTIYKNCFTLGINPEKEYIPVAPAAHYTMGGIKTDTWGQTNLTNLYACGECTSTGVHGANRLASNSLLEGLVFGNRIARKIKKNITLSSINQLEKLKLSYNTHQEKYKEYSPEELKKELQTLMWNKVGIIRNFSDLKKALQKISEWKYIFKSEFKTVEDFELANLIILADLITNSALQREESRGAHYREDFPDRDDINWKKHIVY</sequence>
<protein>
    <recommendedName>
        <fullName evidence="4">L-aspartate oxidase</fullName>
        <ecNumber evidence="4">1.4.3.16</ecNumber>
    </recommendedName>
</protein>